<keyword evidence="2" id="KW-1185">Reference proteome</keyword>
<reference evidence="1" key="1">
    <citation type="submission" date="2022-06" db="EMBL/GenBank/DDBJ databases">
        <authorList>
            <person name="Legras J.-L."/>
            <person name="Devillers H."/>
            <person name="Grondin C."/>
        </authorList>
    </citation>
    <scope>NUCLEOTIDE SEQUENCE</scope>
    <source>
        <strain evidence="1">CLIB 1444</strain>
    </source>
</reference>
<dbReference type="EMBL" id="CALSDN010000008">
    <property type="protein sequence ID" value="CAH6722117.1"/>
    <property type="molecule type" value="Genomic_DNA"/>
</dbReference>
<name>A0ACA9YAM5_9ASCO</name>
<protein>
    <submittedName>
        <fullName evidence="1">Dityrosine transporter 1</fullName>
    </submittedName>
</protein>
<evidence type="ECO:0000313" key="1">
    <source>
        <dbReference type="EMBL" id="CAH6722117.1"/>
    </source>
</evidence>
<comment type="caution">
    <text evidence="1">The sequence shown here is derived from an EMBL/GenBank/DDBJ whole genome shotgun (WGS) entry which is preliminary data.</text>
</comment>
<accession>A0ACA9YAM5</accession>
<gene>
    <name evidence="1" type="ORF">CLIB1444_08S02256</name>
</gene>
<dbReference type="Proteomes" id="UP001152531">
    <property type="component" value="Unassembled WGS sequence"/>
</dbReference>
<organism evidence="1 2">
    <name type="scientific">[Candida] jaroonii</name>
    <dbReference type="NCBI Taxonomy" id="467808"/>
    <lineage>
        <taxon>Eukaryota</taxon>
        <taxon>Fungi</taxon>
        <taxon>Dikarya</taxon>
        <taxon>Ascomycota</taxon>
        <taxon>Saccharomycotina</taxon>
        <taxon>Pichiomycetes</taxon>
        <taxon>Debaryomycetaceae</taxon>
        <taxon>Yamadazyma</taxon>
    </lineage>
</organism>
<evidence type="ECO:0000313" key="2">
    <source>
        <dbReference type="Proteomes" id="UP001152531"/>
    </source>
</evidence>
<sequence>MESEKSKGLQDITLDKIESQSQKIRKEQGQICYSAIPKNRRLLILTVITLGGFLGPLSGNIYIPILPLLSKVFAVSQTVMNGTVSIFMIGFAFFPLFWASMADFGGRKNLYIISLLFFLLANILIIVVPQNIGALYVLRLLQSFGASSVTTLGIGTVVDLVEPKHRGKSIALFMLGPQLGPVIGPILSLSASKGNWRWPFGILLIIGGLVYLMILFFVPETLRYLVGNGEIYGGKNWVILPKLYQKKVVDDPRYVKPPKPGIKVYYKLIKYPPVLLCSITSALLFACFYALSVSFSSILESQYDFSTTQVCLSYLCLGGSLIIGSLLSGRFTDRYYRKKSQSEAGYVPEDRLVVQLFGFISSLVGLICYGWMVQIKSHVALIYVFSFLSGIGMTWVFVICNTYLAESIEGAPATPIAIANALRNVAAAIASFIIYKLEQELGYGWCFTGLGLLNVINIILLISLCVWGRKWRSNFTK</sequence>
<proteinExistence type="predicted"/>